<accession>A0ABY8NCZ0</accession>
<dbReference type="NCBIfam" id="NF000282">
    <property type="entry name" value="RND_permease_1"/>
    <property type="match status" value="1"/>
</dbReference>
<evidence type="ECO:0000256" key="1">
    <source>
        <dbReference type="ARBA" id="ARBA00004429"/>
    </source>
</evidence>
<organism evidence="11 12">
    <name type="scientific">Microbulbifer bruguierae</name>
    <dbReference type="NCBI Taxonomy" id="3029061"/>
    <lineage>
        <taxon>Bacteria</taxon>
        <taxon>Pseudomonadati</taxon>
        <taxon>Pseudomonadota</taxon>
        <taxon>Gammaproteobacteria</taxon>
        <taxon>Cellvibrionales</taxon>
        <taxon>Microbulbiferaceae</taxon>
        <taxon>Microbulbifer</taxon>
    </lineage>
</organism>
<feature type="compositionally biased region" description="Basic and acidic residues" evidence="10">
    <location>
        <begin position="1038"/>
        <end position="1049"/>
    </location>
</feature>
<keyword evidence="4" id="KW-1003">Cell membrane</keyword>
<feature type="transmembrane region" description="Helical" evidence="9">
    <location>
        <begin position="345"/>
        <end position="363"/>
    </location>
</feature>
<feature type="transmembrane region" description="Helical" evidence="9">
    <location>
        <begin position="537"/>
        <end position="555"/>
    </location>
</feature>
<keyword evidence="5 9" id="KW-0997">Cell inner membrane</keyword>
<evidence type="ECO:0000313" key="11">
    <source>
        <dbReference type="EMBL" id="WGL16570.1"/>
    </source>
</evidence>
<keyword evidence="7 9" id="KW-1133">Transmembrane helix</keyword>
<dbReference type="Gene3D" id="3.30.70.1430">
    <property type="entry name" value="Multidrug efflux transporter AcrB pore domain"/>
    <property type="match status" value="2"/>
</dbReference>
<feature type="transmembrane region" description="Helical" evidence="9">
    <location>
        <begin position="370"/>
        <end position="391"/>
    </location>
</feature>
<feature type="transmembrane region" description="Helical" evidence="9">
    <location>
        <begin position="438"/>
        <end position="458"/>
    </location>
</feature>
<dbReference type="Gene3D" id="3.30.2090.10">
    <property type="entry name" value="Multidrug efflux transporter AcrB TolC docking domain, DN and DC subdomains"/>
    <property type="match status" value="2"/>
</dbReference>
<name>A0ABY8NCZ0_9GAMM</name>
<reference evidence="11 12" key="1">
    <citation type="submission" date="2023-02" db="EMBL/GenBank/DDBJ databases">
        <title>Description and genomic characterization of Microbulbifer bruguierae sp. nov., isolated from the sediment of mangrove plant Bruguiera sexangula.</title>
        <authorList>
            <person name="Long M."/>
        </authorList>
    </citation>
    <scope>NUCLEOTIDE SEQUENCE [LARGE SCALE GENOMIC DNA]</scope>
    <source>
        <strain evidence="11 12">H12</strain>
    </source>
</reference>
<evidence type="ECO:0000256" key="10">
    <source>
        <dbReference type="SAM" id="MobiDB-lite"/>
    </source>
</evidence>
<keyword evidence="3 9" id="KW-0813">Transport</keyword>
<evidence type="ECO:0000313" key="12">
    <source>
        <dbReference type="Proteomes" id="UP001236500"/>
    </source>
</evidence>
<evidence type="ECO:0000256" key="2">
    <source>
        <dbReference type="ARBA" id="ARBA00010942"/>
    </source>
</evidence>
<keyword evidence="8 9" id="KW-0472">Membrane</keyword>
<dbReference type="EMBL" id="CP118605">
    <property type="protein sequence ID" value="WGL16570.1"/>
    <property type="molecule type" value="Genomic_DNA"/>
</dbReference>
<evidence type="ECO:0000256" key="4">
    <source>
        <dbReference type="ARBA" id="ARBA00022475"/>
    </source>
</evidence>
<sequence>MSENTHLFIRRPRFAFVIAILITFMGILAAIVMPVDQYPDIAAPKISVVAVYPGADAETVKNAVAIPIEEQVNGAEGMVYMTSNSGSDGTYTLFMTFDMNTDDDMAQVDVQNRVALAEPSLPPEVLKRGIKVRKRSSDMLMVVNLFSPDNRFDGVFLSNFASLNLLNELARVPGVGEAKIIGPLDYGMRIWLDPVKMANLEISVPEVLGAIQEQNIQAAVGQLGSPPSPESTQFQYVLTTKGRLTSEEEFGDIVLRADDKGGVIRVKDIARVELGAQIYKGYGEYNNGPGVLLAIYKLSDANALEVAENVKAKVEELSQYFPEGVEAVIGHDTTEFIAVSLEETIFTLIATVILVIIVTYLFLGNVRAALVPTLAVPVSIVGTLAVLYAMGMTINTVTLFGLILAIGVVVDDAIIVVEDVERIMHEEGLDKRAATAKAMKEVSGPIVATSMVLVAVFGPTMLLPGMTGRMFGQFGTTITVSVLISMINALTLSPALCSTVLKEGHSKPNPVIRGFNWGFEKVSSGYLKIVDWLARHLIISLAIIAGLFVSLFLLFQSVPKSFIPDEDKGYFMIDVQLPEAAALERTAAVIDQINEVLMKDPAVDKVLSVNGFSLLNVMLQSNAGMVIAKLKPWDERKAPEVSQQALQQKYQAQFAQLPEAQILVFGAPAIPGLGAMAGFSFMLEDTQGVGAQELFKVVQDFSAAATEQPEIARAFSIFKAGSPQIRLDIDRVKAKTLGVKISDIFLTLQTQLGAIYVNDFNLYNKTFKVMVQAESRFRQQETDLEKIYITNNKGEPIPLPAILSTEPILGAVTLKRYNTYDSAKISGGPNIAGGYSSGDAMDALERVAIETLPDGFKYDWSDSSYEERKAGNASTIALVLSLIFTFLFLAALYESFLTPFAIILSVPIAIVGAIAALLIAREPLSLYGQIGLVLLVALAAKTAILIVEFGKTQREVERLSLHDSTVTAAKLRFRPVIMTTLSFVVGSIPLVIASGAGAASRISLGTAIMGGTIMACVAGTLLVPIFFKLVQGLREKVHRGETGARHDEPGSDANDGYMESDDNHPHV</sequence>
<feature type="transmembrane region" description="Helical" evidence="9">
    <location>
        <begin position="12"/>
        <end position="35"/>
    </location>
</feature>
<dbReference type="PRINTS" id="PR00702">
    <property type="entry name" value="ACRIFLAVINRP"/>
</dbReference>
<dbReference type="SUPFAM" id="SSF82693">
    <property type="entry name" value="Multidrug efflux transporter AcrB pore domain, PN1, PN2, PC1 and PC2 subdomains"/>
    <property type="match status" value="4"/>
</dbReference>
<feature type="region of interest" description="Disordered" evidence="10">
    <location>
        <begin position="1038"/>
        <end position="1067"/>
    </location>
</feature>
<comment type="subcellular location">
    <subcellularLocation>
        <location evidence="1 9">Cell inner membrane</location>
        <topology evidence="1 9">Multi-pass membrane protein</topology>
    </subcellularLocation>
</comment>
<feature type="transmembrane region" description="Helical" evidence="9">
    <location>
        <begin position="1004"/>
        <end position="1027"/>
    </location>
</feature>
<protein>
    <recommendedName>
        <fullName evidence="9">Efflux pump membrane transporter</fullName>
    </recommendedName>
</protein>
<feature type="transmembrane region" description="Helical" evidence="9">
    <location>
        <begin position="971"/>
        <end position="992"/>
    </location>
</feature>
<feature type="transmembrane region" description="Helical" evidence="9">
    <location>
        <begin position="900"/>
        <end position="920"/>
    </location>
</feature>
<dbReference type="NCBIfam" id="TIGR00915">
    <property type="entry name" value="2A0602"/>
    <property type="match status" value="1"/>
</dbReference>
<evidence type="ECO:0000256" key="7">
    <source>
        <dbReference type="ARBA" id="ARBA00022989"/>
    </source>
</evidence>
<dbReference type="Pfam" id="PF00873">
    <property type="entry name" value="ACR_tran"/>
    <property type="match status" value="1"/>
</dbReference>
<evidence type="ECO:0000256" key="3">
    <source>
        <dbReference type="ARBA" id="ARBA00022448"/>
    </source>
</evidence>
<dbReference type="SUPFAM" id="SSF82714">
    <property type="entry name" value="Multidrug efflux transporter AcrB TolC docking domain, DN and DC subdomains"/>
    <property type="match status" value="2"/>
</dbReference>
<keyword evidence="12" id="KW-1185">Reference proteome</keyword>
<evidence type="ECO:0000256" key="8">
    <source>
        <dbReference type="ARBA" id="ARBA00023136"/>
    </source>
</evidence>
<dbReference type="InterPro" id="IPR001036">
    <property type="entry name" value="Acrflvin-R"/>
</dbReference>
<dbReference type="SUPFAM" id="SSF82866">
    <property type="entry name" value="Multidrug efflux transporter AcrB transmembrane domain"/>
    <property type="match status" value="2"/>
</dbReference>
<dbReference type="InterPro" id="IPR027463">
    <property type="entry name" value="AcrB_DN_DC_subdom"/>
</dbReference>
<feature type="transmembrane region" description="Helical" evidence="9">
    <location>
        <begin position="397"/>
        <end position="417"/>
    </location>
</feature>
<dbReference type="PANTHER" id="PTHR32063:SF76">
    <property type="entry name" value="EFFLUX PUMP MEMBRANE TRANSPORTER"/>
    <property type="match status" value="1"/>
</dbReference>
<comment type="similarity">
    <text evidence="2 9">Belongs to the resistance-nodulation-cell division (RND) (TC 2.A.6) family.</text>
</comment>
<feature type="transmembrane region" description="Helical" evidence="9">
    <location>
        <begin position="926"/>
        <end position="950"/>
    </location>
</feature>
<gene>
    <name evidence="11" type="ORF">PVT68_17630</name>
</gene>
<dbReference type="Gene3D" id="1.20.1640.10">
    <property type="entry name" value="Multidrug efflux transporter AcrB transmembrane domain"/>
    <property type="match status" value="2"/>
</dbReference>
<feature type="transmembrane region" description="Helical" evidence="9">
    <location>
        <begin position="478"/>
        <end position="501"/>
    </location>
</feature>
<evidence type="ECO:0000256" key="6">
    <source>
        <dbReference type="ARBA" id="ARBA00022692"/>
    </source>
</evidence>
<keyword evidence="6 9" id="KW-0812">Transmembrane</keyword>
<dbReference type="PANTHER" id="PTHR32063">
    <property type="match status" value="1"/>
</dbReference>
<proteinExistence type="inferred from homology"/>
<dbReference type="RefSeq" id="WP_280320394.1">
    <property type="nucleotide sequence ID" value="NZ_CP118605.1"/>
</dbReference>
<dbReference type="InterPro" id="IPR004764">
    <property type="entry name" value="MdtF-like"/>
</dbReference>
<dbReference type="Gene3D" id="3.30.70.1320">
    <property type="entry name" value="Multidrug efflux transporter AcrB pore domain like"/>
    <property type="match status" value="1"/>
</dbReference>
<feature type="transmembrane region" description="Helical" evidence="9">
    <location>
        <begin position="873"/>
        <end position="893"/>
    </location>
</feature>
<evidence type="ECO:0000256" key="5">
    <source>
        <dbReference type="ARBA" id="ARBA00022519"/>
    </source>
</evidence>
<dbReference type="Proteomes" id="UP001236500">
    <property type="component" value="Chromosome"/>
</dbReference>
<evidence type="ECO:0000256" key="9">
    <source>
        <dbReference type="RuleBase" id="RU364070"/>
    </source>
</evidence>
<dbReference type="Gene3D" id="3.30.70.1440">
    <property type="entry name" value="Multidrug efflux transporter AcrB pore domain"/>
    <property type="match status" value="1"/>
</dbReference>